<keyword evidence="2" id="KW-1185">Reference proteome</keyword>
<protein>
    <submittedName>
        <fullName evidence="1">RimK family alpha-L-glutamate ligase</fullName>
    </submittedName>
</protein>
<accession>A0ACD4NJ46</accession>
<evidence type="ECO:0000313" key="1">
    <source>
        <dbReference type="EMBL" id="WAJ26788.1"/>
    </source>
</evidence>
<name>A0ACD4NJ46_9HYPH</name>
<organism evidence="1 2">
    <name type="scientific">Antarcticirhabdus aurantiaca</name>
    <dbReference type="NCBI Taxonomy" id="2606717"/>
    <lineage>
        <taxon>Bacteria</taxon>
        <taxon>Pseudomonadati</taxon>
        <taxon>Pseudomonadota</taxon>
        <taxon>Alphaproteobacteria</taxon>
        <taxon>Hyphomicrobiales</taxon>
        <taxon>Aurantimonadaceae</taxon>
        <taxon>Antarcticirhabdus</taxon>
    </lineage>
</organism>
<reference evidence="1" key="1">
    <citation type="submission" date="2022-11" db="EMBL/GenBank/DDBJ databases">
        <title>beta-Carotene-producing bacterium, Jeongeuplla avenae sp. nov., alleviates the salt stress of Arabidopsis seedlings.</title>
        <authorList>
            <person name="Jiang L."/>
            <person name="Lee J."/>
        </authorList>
    </citation>
    <scope>NUCLEOTIDE SEQUENCE</scope>
    <source>
        <strain evidence="1">DY_R2A_6</strain>
    </source>
</reference>
<sequence>MGTRPRIALVSADSDSHERQLLAAFADLGAEARPVRLAAIAFDTGSPLGVRIPGFEDAAPDAVLVRTMDGGSFEAVTRRLGALHALEARGLLVSNAARAIEICVDKSATSERLAQAGLPTPRAWCVESLDEARRIAAADGGPLVLKPLFGAQGKGLRLVRGPGDLPEPAAVKGAYYLQRFHDHGRNGRYADFRYLVSNGALVAAMRREAPDWITNVHRGGTPLPAPADPELETLAIAAARAVGADFAGVDLLRDASGRALVIEVNSMPAWTGLRRASGVDVARRRAEDLLARLAERRTLAPAQAAE</sequence>
<proteinExistence type="predicted"/>
<dbReference type="EMBL" id="CP113520">
    <property type="protein sequence ID" value="WAJ26788.1"/>
    <property type="molecule type" value="Genomic_DNA"/>
</dbReference>
<keyword evidence="1" id="KW-0436">Ligase</keyword>
<dbReference type="Proteomes" id="UP001163223">
    <property type="component" value="Chromosome"/>
</dbReference>
<gene>
    <name evidence="1" type="ORF">OXU80_18205</name>
</gene>
<evidence type="ECO:0000313" key="2">
    <source>
        <dbReference type="Proteomes" id="UP001163223"/>
    </source>
</evidence>